<dbReference type="EC" id="2.1.1.266" evidence="1"/>
<feature type="binding site" evidence="1">
    <location>
        <position position="19"/>
    </location>
    <ligand>
        <name>S-adenosyl-L-methionine</name>
        <dbReference type="ChEBI" id="CHEBI:59789"/>
    </ligand>
</feature>
<dbReference type="Gene3D" id="3.40.50.150">
    <property type="entry name" value="Vaccinia Virus protein VP39"/>
    <property type="match status" value="1"/>
</dbReference>
<feature type="binding site" evidence="1">
    <location>
        <position position="117"/>
    </location>
    <ligand>
        <name>S-adenosyl-L-methionine</name>
        <dbReference type="ChEBI" id="CHEBI:59789"/>
    </ligand>
</feature>
<organism evidence="2 3">
    <name type="scientific">Gimibacter soli</name>
    <dbReference type="NCBI Taxonomy" id="3024400"/>
    <lineage>
        <taxon>Bacteria</taxon>
        <taxon>Pseudomonadati</taxon>
        <taxon>Pseudomonadota</taxon>
        <taxon>Alphaproteobacteria</taxon>
        <taxon>Kordiimonadales</taxon>
        <taxon>Temperatibacteraceae</taxon>
        <taxon>Gimibacter</taxon>
    </lineage>
</organism>
<comment type="catalytic activity">
    <reaction evidence="1">
        <text>adenosine(2030) in 23S rRNA + S-adenosyl-L-methionine = N(6)-methyladenosine(2030) in 23S rRNA + S-adenosyl-L-homocysteine + H(+)</text>
        <dbReference type="Rhea" id="RHEA:43736"/>
        <dbReference type="Rhea" id="RHEA-COMP:10668"/>
        <dbReference type="Rhea" id="RHEA-COMP:10669"/>
        <dbReference type="ChEBI" id="CHEBI:15378"/>
        <dbReference type="ChEBI" id="CHEBI:57856"/>
        <dbReference type="ChEBI" id="CHEBI:59789"/>
        <dbReference type="ChEBI" id="CHEBI:74411"/>
        <dbReference type="ChEBI" id="CHEBI:74449"/>
        <dbReference type="EC" id="2.1.1.266"/>
    </reaction>
</comment>
<dbReference type="KEGG" id="gso:PH603_14045"/>
<dbReference type="GO" id="GO:0070475">
    <property type="term" value="P:rRNA base methylation"/>
    <property type="evidence" value="ECO:0007669"/>
    <property type="project" value="UniProtKB-UniRule"/>
</dbReference>
<dbReference type="SUPFAM" id="SSF53335">
    <property type="entry name" value="S-adenosyl-L-methionine-dependent methyltransferases"/>
    <property type="match status" value="1"/>
</dbReference>
<dbReference type="RefSeq" id="WP_289503171.1">
    <property type="nucleotide sequence ID" value="NZ_CP116805.1"/>
</dbReference>
<feature type="binding site" evidence="1">
    <location>
        <position position="162"/>
    </location>
    <ligand>
        <name>S-adenosyl-L-methionine</name>
        <dbReference type="ChEBI" id="CHEBI:59789"/>
    </ligand>
</feature>
<dbReference type="Proteomes" id="UP001217500">
    <property type="component" value="Chromosome"/>
</dbReference>
<dbReference type="EMBL" id="CP116805">
    <property type="protein sequence ID" value="WCL53657.1"/>
    <property type="molecule type" value="Genomic_DNA"/>
</dbReference>
<dbReference type="Pfam" id="PF04378">
    <property type="entry name" value="RsmJ"/>
    <property type="match status" value="1"/>
</dbReference>
<dbReference type="InterPro" id="IPR029063">
    <property type="entry name" value="SAM-dependent_MTases_sf"/>
</dbReference>
<keyword evidence="1" id="KW-0808">Transferase</keyword>
<feature type="site" description="Interaction with substrate rRNA" evidence="1">
    <location>
        <position position="4"/>
    </location>
</feature>
<comment type="subunit">
    <text evidence="1">Monomer.</text>
</comment>
<comment type="similarity">
    <text evidence="1">Belongs to the RlmJ family.</text>
</comment>
<sequence length="263" mass="28734">MLSYQHSYHAGNLPDIHKHAVLATFLKAMTEKPKAMTVVETHAGRGLYDLGGMEAQKTGEASEGIVPLLKKKLLPADHPFLTAVAATRKAHGASAYPGSPLIAQHLLREGDILHLMELHPQEHAALRETARAPGVNIHRRDGYEGVLSVSPPTPRRGLVLIDPSYEIKSEYMEAASFIKELHAKWPEATILLWYPILKAGLHELMLDALEGTDLPGVWHDQVLFSDTNLRMLGSGLFAVNRPYGIDESLGEISAAVSRLAGNP</sequence>
<keyword evidence="1" id="KW-0489">Methyltransferase</keyword>
<dbReference type="GO" id="GO:0036307">
    <property type="term" value="F:23S rRNA (adenine(2030)-N(6))-methyltransferase activity"/>
    <property type="evidence" value="ECO:0007669"/>
    <property type="project" value="UniProtKB-UniRule"/>
</dbReference>
<dbReference type="HAMAP" id="MF_00934">
    <property type="entry name" value="23SrRNA_methyltr_J"/>
    <property type="match status" value="1"/>
</dbReference>
<keyword evidence="1" id="KW-0949">S-adenosyl-L-methionine</keyword>
<protein>
    <recommendedName>
        <fullName evidence="1">Ribosomal RNA large subunit methyltransferase J</fullName>
        <ecNumber evidence="1">2.1.1.266</ecNumber>
    </recommendedName>
    <alternativeName>
        <fullName evidence="1">23S rRNA (adenine(2030)-N6)-methyltransferase</fullName>
    </alternativeName>
    <alternativeName>
        <fullName evidence="1">23S rRNA m6A2030 methyltransferase</fullName>
    </alternativeName>
</protein>
<feature type="binding site" evidence="1">
    <location>
        <position position="99"/>
    </location>
    <ligand>
        <name>S-adenosyl-L-methionine</name>
        <dbReference type="ChEBI" id="CHEBI:59789"/>
    </ligand>
</feature>
<name>A0AAF0BL32_9PROT</name>
<dbReference type="GO" id="GO:0005829">
    <property type="term" value="C:cytosol"/>
    <property type="evidence" value="ECO:0007669"/>
    <property type="project" value="TreeGrafter"/>
</dbReference>
<accession>A0AAF0BL32</accession>
<keyword evidence="1" id="KW-0694">RNA-binding</keyword>
<reference evidence="2" key="1">
    <citation type="submission" date="2023-01" db="EMBL/GenBank/DDBJ databases">
        <title>The genome sequence of Kordiimonadaceae bacterium 6D33.</title>
        <authorList>
            <person name="Liu Y."/>
        </authorList>
    </citation>
    <scope>NUCLEOTIDE SEQUENCE</scope>
    <source>
        <strain evidence="2">6D33</strain>
    </source>
</reference>
<feature type="binding site" evidence="1">
    <location>
        <begin position="141"/>
        <end position="142"/>
    </location>
    <ligand>
        <name>S-adenosyl-L-methionine</name>
        <dbReference type="ChEBI" id="CHEBI:59789"/>
    </ligand>
</feature>
<evidence type="ECO:0000313" key="2">
    <source>
        <dbReference type="EMBL" id="WCL53657.1"/>
    </source>
</evidence>
<gene>
    <name evidence="1 2" type="primary">rlmJ</name>
    <name evidence="2" type="ORF">PH603_14045</name>
</gene>
<dbReference type="GO" id="GO:0003723">
    <property type="term" value="F:RNA binding"/>
    <property type="evidence" value="ECO:0007669"/>
    <property type="project" value="UniProtKB-UniRule"/>
</dbReference>
<dbReference type="PANTHER" id="PTHR37426">
    <property type="entry name" value="RIBOSOMAL RNA LARGE SUBUNIT METHYLTRANSFERASE J"/>
    <property type="match status" value="1"/>
</dbReference>
<keyword evidence="3" id="KW-1185">Reference proteome</keyword>
<dbReference type="AlphaFoldDB" id="A0AAF0BL32"/>
<feature type="active site" description="Proton acceptor" evidence="1">
    <location>
        <position position="162"/>
    </location>
</feature>
<evidence type="ECO:0000313" key="3">
    <source>
        <dbReference type="Proteomes" id="UP001217500"/>
    </source>
</evidence>
<keyword evidence="1" id="KW-0698">rRNA processing</keyword>
<evidence type="ECO:0000256" key="1">
    <source>
        <dbReference type="HAMAP-Rule" id="MF_00934"/>
    </source>
</evidence>
<dbReference type="PANTHER" id="PTHR37426:SF1">
    <property type="entry name" value="RIBOSOMAL RNA LARGE SUBUNIT METHYLTRANSFERASE J"/>
    <property type="match status" value="1"/>
</dbReference>
<proteinExistence type="inferred from homology"/>
<comment type="function">
    <text evidence="1">Specifically methylates the adenine in position 2030 of 23S rRNA.</text>
</comment>
<dbReference type="InterPro" id="IPR007473">
    <property type="entry name" value="RlmJ"/>
</dbReference>
<feature type="binding site" evidence="1">
    <location>
        <position position="42"/>
    </location>
    <ligand>
        <name>S-adenosyl-L-methionine</name>
        <dbReference type="ChEBI" id="CHEBI:59789"/>
    </ligand>
</feature>